<reference evidence="6 7" key="1">
    <citation type="submission" date="2018-06" db="EMBL/GenBank/DDBJ databases">
        <title>Comparative genomics reveals the genomic features of Rhizophagus irregularis, R. cerebriforme, R. diaphanum and Gigaspora rosea, and their symbiotic lifestyle signature.</title>
        <authorList>
            <person name="Morin E."/>
            <person name="San Clemente H."/>
            <person name="Chen E.C.H."/>
            <person name="De La Providencia I."/>
            <person name="Hainaut M."/>
            <person name="Kuo A."/>
            <person name="Kohler A."/>
            <person name="Murat C."/>
            <person name="Tang N."/>
            <person name="Roy S."/>
            <person name="Loubradou J."/>
            <person name="Henrissat B."/>
            <person name="Grigoriev I.V."/>
            <person name="Corradi N."/>
            <person name="Roux C."/>
            <person name="Martin F.M."/>
        </authorList>
    </citation>
    <scope>NUCLEOTIDE SEQUENCE [LARGE SCALE GENOMIC DNA]</scope>
    <source>
        <strain evidence="6 7">DAOM 194757</strain>
    </source>
</reference>
<dbReference type="OrthoDB" id="2430845at2759"/>
<dbReference type="PIRSF" id="PIRSF006060">
    <property type="entry name" value="AA_transporter"/>
    <property type="match status" value="1"/>
</dbReference>
<name>A0A397VQ12_9GLOM</name>
<gene>
    <name evidence="6" type="ORF">C2G38_2139917</name>
</gene>
<dbReference type="GO" id="GO:0015179">
    <property type="term" value="F:L-amino acid transmembrane transporter activity"/>
    <property type="evidence" value="ECO:0007669"/>
    <property type="project" value="TreeGrafter"/>
</dbReference>
<feature type="transmembrane region" description="Helical" evidence="5">
    <location>
        <begin position="166"/>
        <end position="189"/>
    </location>
</feature>
<evidence type="ECO:0000313" key="6">
    <source>
        <dbReference type="EMBL" id="RIB23099.1"/>
    </source>
</evidence>
<feature type="transmembrane region" description="Helical" evidence="5">
    <location>
        <begin position="96"/>
        <end position="121"/>
    </location>
</feature>
<dbReference type="PANTHER" id="PTHR11785">
    <property type="entry name" value="AMINO ACID TRANSPORTER"/>
    <property type="match status" value="1"/>
</dbReference>
<keyword evidence="2 5" id="KW-0812">Transmembrane</keyword>
<evidence type="ECO:0000256" key="1">
    <source>
        <dbReference type="ARBA" id="ARBA00004141"/>
    </source>
</evidence>
<dbReference type="InterPro" id="IPR050598">
    <property type="entry name" value="AminoAcid_Transporter"/>
</dbReference>
<dbReference type="EMBL" id="QKWP01000279">
    <property type="protein sequence ID" value="RIB23099.1"/>
    <property type="molecule type" value="Genomic_DNA"/>
</dbReference>
<keyword evidence="4 5" id="KW-0472">Membrane</keyword>
<feature type="transmembrane region" description="Helical" evidence="5">
    <location>
        <begin position="352"/>
        <end position="373"/>
    </location>
</feature>
<comment type="caution">
    <text evidence="6">The sequence shown here is derived from an EMBL/GenBank/DDBJ whole genome shotgun (WGS) entry which is preliminary data.</text>
</comment>
<organism evidence="6 7">
    <name type="scientific">Gigaspora rosea</name>
    <dbReference type="NCBI Taxonomy" id="44941"/>
    <lineage>
        <taxon>Eukaryota</taxon>
        <taxon>Fungi</taxon>
        <taxon>Fungi incertae sedis</taxon>
        <taxon>Mucoromycota</taxon>
        <taxon>Glomeromycotina</taxon>
        <taxon>Glomeromycetes</taxon>
        <taxon>Diversisporales</taxon>
        <taxon>Gigasporaceae</taxon>
        <taxon>Gigaspora</taxon>
    </lineage>
</organism>
<sequence length="402" mass="45619">MDEIIESGHGYEGSLSISHDENHNNIYDRGMIYNINNIIGCGIFVIPGDVWRLVRSPGAALILWLIGELGIMFPRAGELQYIKETFYRRPISIHIFSFAMIFVMRPTAIVANTYFASLYLIYAIRGKNDLNPSGYFSEDSLIISFIAIAILFFITAYHMYSRRLAVRINIAFAVVKCLALICIIIVGIVQLQKTDYKKRWTSIFNNTISDQRTLIGNIGSYGNAMLEILFTYEGWNSANSLNYNLNPRYSQNSTIYSVIVAFSLYALFNVAYITVVNPEDFVRINDASQIDAMSFGSTLIGKKLISILIVISSCGAASAMIFSGSEIIAYATKYDYITYPHSKIFCKFHYKFETPINALLFQFFYCSILIILLPQVFNILLLVHISVYPTILYYGFIVFCLM</sequence>
<dbReference type="PANTHER" id="PTHR11785:SF512">
    <property type="entry name" value="SOBREMESA, ISOFORM B"/>
    <property type="match status" value="1"/>
</dbReference>
<evidence type="ECO:0000256" key="3">
    <source>
        <dbReference type="ARBA" id="ARBA00022989"/>
    </source>
</evidence>
<comment type="subcellular location">
    <subcellularLocation>
        <location evidence="1">Membrane</location>
        <topology evidence="1">Multi-pass membrane protein</topology>
    </subcellularLocation>
</comment>
<evidence type="ECO:0000256" key="2">
    <source>
        <dbReference type="ARBA" id="ARBA00022692"/>
    </source>
</evidence>
<evidence type="ECO:0000313" key="7">
    <source>
        <dbReference type="Proteomes" id="UP000266673"/>
    </source>
</evidence>
<feature type="transmembrane region" description="Helical" evidence="5">
    <location>
        <begin position="304"/>
        <end position="331"/>
    </location>
</feature>
<dbReference type="AlphaFoldDB" id="A0A397VQ12"/>
<dbReference type="Proteomes" id="UP000266673">
    <property type="component" value="Unassembled WGS sequence"/>
</dbReference>
<dbReference type="InterPro" id="IPR002293">
    <property type="entry name" value="AA/rel_permease1"/>
</dbReference>
<evidence type="ECO:0000256" key="5">
    <source>
        <dbReference type="SAM" id="Phobius"/>
    </source>
</evidence>
<feature type="transmembrane region" description="Helical" evidence="5">
    <location>
        <begin position="379"/>
        <end position="401"/>
    </location>
</feature>
<feature type="transmembrane region" description="Helical" evidence="5">
    <location>
        <begin position="141"/>
        <end position="160"/>
    </location>
</feature>
<evidence type="ECO:0000256" key="4">
    <source>
        <dbReference type="ARBA" id="ARBA00023136"/>
    </source>
</evidence>
<dbReference type="Gene3D" id="1.20.1740.10">
    <property type="entry name" value="Amino acid/polyamine transporter I"/>
    <property type="match status" value="1"/>
</dbReference>
<feature type="non-terminal residue" evidence="6">
    <location>
        <position position="402"/>
    </location>
</feature>
<dbReference type="GO" id="GO:0016020">
    <property type="term" value="C:membrane"/>
    <property type="evidence" value="ECO:0007669"/>
    <property type="project" value="UniProtKB-SubCell"/>
</dbReference>
<dbReference type="STRING" id="44941.A0A397VQ12"/>
<protein>
    <submittedName>
        <fullName evidence="6">Amino acid/polyamine transporter I</fullName>
    </submittedName>
</protein>
<proteinExistence type="predicted"/>
<keyword evidence="3 5" id="KW-1133">Transmembrane helix</keyword>
<accession>A0A397VQ12</accession>
<dbReference type="Pfam" id="PF13520">
    <property type="entry name" value="AA_permease_2"/>
    <property type="match status" value="1"/>
</dbReference>
<keyword evidence="7" id="KW-1185">Reference proteome</keyword>
<feature type="transmembrane region" description="Helical" evidence="5">
    <location>
        <begin position="31"/>
        <end position="51"/>
    </location>
</feature>
<feature type="transmembrane region" description="Helical" evidence="5">
    <location>
        <begin position="255"/>
        <end position="275"/>
    </location>
</feature>